<comment type="caution">
    <text evidence="7">The sequence shown here is derived from an EMBL/GenBank/DDBJ whole genome shotgun (WGS) entry which is preliminary data.</text>
</comment>
<feature type="chain" id="PRO_5031321503" evidence="5">
    <location>
        <begin position="24"/>
        <end position="328"/>
    </location>
</feature>
<dbReference type="EMBL" id="JACGWT010000001">
    <property type="protein sequence ID" value="MBA8792462.1"/>
    <property type="molecule type" value="Genomic_DNA"/>
</dbReference>
<dbReference type="PROSITE" id="PS50983">
    <property type="entry name" value="FE_B12_PBP"/>
    <property type="match status" value="1"/>
</dbReference>
<feature type="signal peptide" evidence="5">
    <location>
        <begin position="1"/>
        <end position="23"/>
    </location>
</feature>
<keyword evidence="4 5" id="KW-0732">Signal</keyword>
<dbReference type="InterPro" id="IPR002491">
    <property type="entry name" value="ABC_transptr_periplasmic_BD"/>
</dbReference>
<dbReference type="Pfam" id="PF01497">
    <property type="entry name" value="Peripla_BP_2"/>
    <property type="match status" value="1"/>
</dbReference>
<feature type="domain" description="Fe/B12 periplasmic-binding" evidence="6">
    <location>
        <begin position="60"/>
        <end position="328"/>
    </location>
</feature>
<dbReference type="PROSITE" id="PS51257">
    <property type="entry name" value="PROKAR_LIPOPROTEIN"/>
    <property type="match status" value="1"/>
</dbReference>
<dbReference type="Proteomes" id="UP000523079">
    <property type="component" value="Unassembled WGS sequence"/>
</dbReference>
<evidence type="ECO:0000256" key="4">
    <source>
        <dbReference type="ARBA" id="ARBA00022729"/>
    </source>
</evidence>
<dbReference type="SUPFAM" id="SSF53807">
    <property type="entry name" value="Helical backbone' metal receptor"/>
    <property type="match status" value="1"/>
</dbReference>
<comment type="subcellular location">
    <subcellularLocation>
        <location evidence="1">Cell envelope</location>
    </subcellularLocation>
</comment>
<dbReference type="AlphaFoldDB" id="A0A7W3P428"/>
<dbReference type="GO" id="GO:0030288">
    <property type="term" value="C:outer membrane-bounded periplasmic space"/>
    <property type="evidence" value="ECO:0007669"/>
    <property type="project" value="TreeGrafter"/>
</dbReference>
<evidence type="ECO:0000256" key="1">
    <source>
        <dbReference type="ARBA" id="ARBA00004196"/>
    </source>
</evidence>
<gene>
    <name evidence="7" type="ORF">FHX74_000056</name>
</gene>
<evidence type="ECO:0000259" key="6">
    <source>
        <dbReference type="PROSITE" id="PS50983"/>
    </source>
</evidence>
<keyword evidence="3" id="KW-0813">Transport</keyword>
<protein>
    <submittedName>
        <fullName evidence="7">Iron complex transport system substrate-binding protein</fullName>
    </submittedName>
</protein>
<evidence type="ECO:0000256" key="2">
    <source>
        <dbReference type="ARBA" id="ARBA00008814"/>
    </source>
</evidence>
<dbReference type="PROSITE" id="PS51318">
    <property type="entry name" value="TAT"/>
    <property type="match status" value="1"/>
</dbReference>
<name>A0A7W3P428_9ACTN</name>
<dbReference type="RefSeq" id="WP_182558117.1">
    <property type="nucleotide sequence ID" value="NZ_JACGWT010000001.1"/>
</dbReference>
<evidence type="ECO:0000256" key="5">
    <source>
        <dbReference type="SAM" id="SignalP"/>
    </source>
</evidence>
<comment type="similarity">
    <text evidence="2">Belongs to the bacterial solute-binding protein 8 family.</text>
</comment>
<dbReference type="InterPro" id="IPR006311">
    <property type="entry name" value="TAT_signal"/>
</dbReference>
<reference evidence="7 8" key="1">
    <citation type="submission" date="2020-07" db="EMBL/GenBank/DDBJ databases">
        <title>Sequencing the genomes of 1000 actinobacteria strains.</title>
        <authorList>
            <person name="Klenk H.-P."/>
        </authorList>
    </citation>
    <scope>NUCLEOTIDE SEQUENCE [LARGE SCALE GENOMIC DNA]</scope>
    <source>
        <strain evidence="7 8">DSM 100723</strain>
    </source>
</reference>
<evidence type="ECO:0000313" key="8">
    <source>
        <dbReference type="Proteomes" id="UP000523079"/>
    </source>
</evidence>
<evidence type="ECO:0000256" key="3">
    <source>
        <dbReference type="ARBA" id="ARBA00022448"/>
    </source>
</evidence>
<organism evidence="7 8">
    <name type="scientific">Microlunatus kandeliicorticis</name>
    <dbReference type="NCBI Taxonomy" id="1759536"/>
    <lineage>
        <taxon>Bacteria</taxon>
        <taxon>Bacillati</taxon>
        <taxon>Actinomycetota</taxon>
        <taxon>Actinomycetes</taxon>
        <taxon>Propionibacteriales</taxon>
        <taxon>Propionibacteriaceae</taxon>
        <taxon>Microlunatus</taxon>
    </lineage>
</organism>
<accession>A0A7W3P428</accession>
<proteinExistence type="inferred from homology"/>
<dbReference type="GO" id="GO:1901678">
    <property type="term" value="P:iron coordination entity transport"/>
    <property type="evidence" value="ECO:0007669"/>
    <property type="project" value="UniProtKB-ARBA"/>
</dbReference>
<dbReference type="PANTHER" id="PTHR30532:SF24">
    <property type="entry name" value="FERRIC ENTEROBACTIN-BINDING PERIPLASMIC PROTEIN FEPB"/>
    <property type="match status" value="1"/>
</dbReference>
<dbReference type="InterPro" id="IPR051313">
    <property type="entry name" value="Bact_iron-sidero_bind"/>
</dbReference>
<sequence>MTSLSRRSMLAGLVGLAGLPVLAACQSQAGAPSASGSSAAAGFRWTDARGKVIDLPTRPTVLVAQSSAAAALWDAGIKVKGAYGELQTTNGKLDYQAGNLDLAQLTVIGKTYGDFQVEKLAGLSPQLLIDLSFDNKTLWYVDAATEKKVEALCPTLGMEMLNKNLVQVIEEFTKLAVALGADPNTSGSAKQQFDAAADKTKAAIAAANGGKVAVFSFDSNNAYVANPKQNPDLAYLTTLGARFVDSGSKPTDYFNTISFEKLGDYDADVVMVDARNTYTGYKQLSTWKALSGVKQGNVFPWYPAAPYSYLSSTKIMDDFTTVWQAFGR</sequence>
<dbReference type="PANTHER" id="PTHR30532">
    <property type="entry name" value="IRON III DICITRATE-BINDING PERIPLASMIC PROTEIN"/>
    <property type="match status" value="1"/>
</dbReference>
<keyword evidence="8" id="KW-1185">Reference proteome</keyword>
<dbReference type="Gene3D" id="3.40.50.1980">
    <property type="entry name" value="Nitrogenase molybdenum iron protein domain"/>
    <property type="match status" value="2"/>
</dbReference>
<evidence type="ECO:0000313" key="7">
    <source>
        <dbReference type="EMBL" id="MBA8792462.1"/>
    </source>
</evidence>